<evidence type="ECO:0000256" key="1">
    <source>
        <dbReference type="ARBA" id="ARBA00023125"/>
    </source>
</evidence>
<proteinExistence type="predicted"/>
<dbReference type="InterPro" id="IPR010982">
    <property type="entry name" value="Lambda_DNA-bd_dom_sf"/>
</dbReference>
<dbReference type="InterPro" id="IPR011051">
    <property type="entry name" value="RmlC_Cupin_sf"/>
</dbReference>
<dbReference type="AlphaFoldDB" id="A0A9D1N4X0"/>
<dbReference type="PANTHER" id="PTHR46797">
    <property type="entry name" value="HTH-TYPE TRANSCRIPTIONAL REGULATOR"/>
    <property type="match status" value="1"/>
</dbReference>
<dbReference type="InterPro" id="IPR014710">
    <property type="entry name" value="RmlC-like_jellyroll"/>
</dbReference>
<evidence type="ECO:0000313" key="4">
    <source>
        <dbReference type="Proteomes" id="UP000824128"/>
    </source>
</evidence>
<keyword evidence="1" id="KW-0238">DNA-binding</keyword>
<evidence type="ECO:0000259" key="2">
    <source>
        <dbReference type="PROSITE" id="PS50943"/>
    </source>
</evidence>
<dbReference type="PANTHER" id="PTHR46797:SF1">
    <property type="entry name" value="METHYLPHOSPHONATE SYNTHASE"/>
    <property type="match status" value="1"/>
</dbReference>
<dbReference type="CDD" id="cd00093">
    <property type="entry name" value="HTH_XRE"/>
    <property type="match status" value="1"/>
</dbReference>
<dbReference type="GO" id="GO:0005829">
    <property type="term" value="C:cytosol"/>
    <property type="evidence" value="ECO:0007669"/>
    <property type="project" value="TreeGrafter"/>
</dbReference>
<dbReference type="CDD" id="cd02209">
    <property type="entry name" value="cupin_XRE_C"/>
    <property type="match status" value="1"/>
</dbReference>
<dbReference type="SUPFAM" id="SSF47413">
    <property type="entry name" value="lambda repressor-like DNA-binding domains"/>
    <property type="match status" value="1"/>
</dbReference>
<gene>
    <name evidence="3" type="ORF">IAD24_07170</name>
</gene>
<dbReference type="InterPro" id="IPR013096">
    <property type="entry name" value="Cupin_2"/>
</dbReference>
<dbReference type="Proteomes" id="UP000824128">
    <property type="component" value="Unassembled WGS sequence"/>
</dbReference>
<dbReference type="GO" id="GO:0003677">
    <property type="term" value="F:DNA binding"/>
    <property type="evidence" value="ECO:0007669"/>
    <property type="project" value="UniProtKB-KW"/>
</dbReference>
<reference evidence="3" key="2">
    <citation type="journal article" date="2021" name="PeerJ">
        <title>Extensive microbial diversity within the chicken gut microbiome revealed by metagenomics and culture.</title>
        <authorList>
            <person name="Gilroy R."/>
            <person name="Ravi A."/>
            <person name="Getino M."/>
            <person name="Pursley I."/>
            <person name="Horton D.L."/>
            <person name="Alikhan N.F."/>
            <person name="Baker D."/>
            <person name="Gharbi K."/>
            <person name="Hall N."/>
            <person name="Watson M."/>
            <person name="Adriaenssens E.M."/>
            <person name="Foster-Nyarko E."/>
            <person name="Jarju S."/>
            <person name="Secka A."/>
            <person name="Antonio M."/>
            <person name="Oren A."/>
            <person name="Chaudhuri R.R."/>
            <person name="La Ragione R."/>
            <person name="Hildebrand F."/>
            <person name="Pallen M.J."/>
        </authorList>
    </citation>
    <scope>NUCLEOTIDE SEQUENCE</scope>
    <source>
        <strain evidence="3">ChiGjej2B2-16831</strain>
    </source>
</reference>
<name>A0A9D1N4X0_9FIRM</name>
<dbReference type="GO" id="GO:0003700">
    <property type="term" value="F:DNA-binding transcription factor activity"/>
    <property type="evidence" value="ECO:0007669"/>
    <property type="project" value="TreeGrafter"/>
</dbReference>
<accession>A0A9D1N4X0</accession>
<dbReference type="Pfam" id="PF07883">
    <property type="entry name" value="Cupin_2"/>
    <property type="match status" value="1"/>
</dbReference>
<protein>
    <submittedName>
        <fullName evidence="3">Helix-turn-helix transcriptional regulator</fullName>
    </submittedName>
</protein>
<dbReference type="InterPro" id="IPR050807">
    <property type="entry name" value="TransReg_Diox_bact_type"/>
</dbReference>
<dbReference type="SMART" id="SM00530">
    <property type="entry name" value="HTH_XRE"/>
    <property type="match status" value="1"/>
</dbReference>
<dbReference type="Pfam" id="PF01381">
    <property type="entry name" value="HTH_3"/>
    <property type="match status" value="1"/>
</dbReference>
<dbReference type="Gene3D" id="1.10.260.40">
    <property type="entry name" value="lambda repressor-like DNA-binding domains"/>
    <property type="match status" value="1"/>
</dbReference>
<reference evidence="3" key="1">
    <citation type="submission" date="2020-10" db="EMBL/GenBank/DDBJ databases">
        <authorList>
            <person name="Gilroy R."/>
        </authorList>
    </citation>
    <scope>NUCLEOTIDE SEQUENCE</scope>
    <source>
        <strain evidence="3">ChiGjej2B2-16831</strain>
    </source>
</reference>
<dbReference type="Gene3D" id="2.60.120.10">
    <property type="entry name" value="Jelly Rolls"/>
    <property type="match status" value="1"/>
</dbReference>
<dbReference type="PROSITE" id="PS50943">
    <property type="entry name" value="HTH_CROC1"/>
    <property type="match status" value="1"/>
</dbReference>
<dbReference type="InterPro" id="IPR001387">
    <property type="entry name" value="Cro/C1-type_HTH"/>
</dbReference>
<feature type="domain" description="HTH cro/C1-type" evidence="2">
    <location>
        <begin position="6"/>
        <end position="60"/>
    </location>
</feature>
<evidence type="ECO:0000313" key="3">
    <source>
        <dbReference type="EMBL" id="HIU94925.1"/>
    </source>
</evidence>
<comment type="caution">
    <text evidence="3">The sequence shown here is derived from an EMBL/GenBank/DDBJ whole genome shotgun (WGS) entry which is preliminary data.</text>
</comment>
<organism evidence="3 4">
    <name type="scientific">Candidatus Aphodomorpha intestinavium</name>
    <dbReference type="NCBI Taxonomy" id="2840672"/>
    <lineage>
        <taxon>Bacteria</taxon>
        <taxon>Bacillati</taxon>
        <taxon>Bacillota</taxon>
        <taxon>Clostridia</taxon>
        <taxon>Eubacteriales</taxon>
        <taxon>Candidatus Aphodomorpha</taxon>
    </lineage>
</organism>
<sequence length="184" mass="20141">MVGQVIREHRKRQNLTLQALAQLTGLTSGALSQIERGAVDPSLSALRRISKALNISMNVMFADDNPQYISRRAGRVKAFFSDVYVDYEFLTPKPSGVEGGLKPKIEVVQVALRPDARGNETFSSHDADECFVVTRGSIEVEMPSGSVLLDEGDSIYLVEGTMHRLHNPTASEAVGLSILSDMTY</sequence>
<dbReference type="EMBL" id="DVNZ01000227">
    <property type="protein sequence ID" value="HIU94925.1"/>
    <property type="molecule type" value="Genomic_DNA"/>
</dbReference>
<dbReference type="SUPFAM" id="SSF51182">
    <property type="entry name" value="RmlC-like cupins"/>
    <property type="match status" value="1"/>
</dbReference>